<reference evidence="1 2" key="1">
    <citation type="journal article" date="2021" name="BMC Genomics">
        <title>Datura genome reveals duplications of psychoactive alkaloid biosynthetic genes and high mutation rate following tissue culture.</title>
        <authorList>
            <person name="Rajewski A."/>
            <person name="Carter-House D."/>
            <person name="Stajich J."/>
            <person name="Litt A."/>
        </authorList>
    </citation>
    <scope>NUCLEOTIDE SEQUENCE [LARGE SCALE GENOMIC DNA]</scope>
    <source>
        <strain evidence="1">AR-01</strain>
    </source>
</reference>
<gene>
    <name evidence="1" type="ORF">HAX54_008015</name>
</gene>
<keyword evidence="2" id="KW-1185">Reference proteome</keyword>
<dbReference type="EMBL" id="JACEIK010001413">
    <property type="protein sequence ID" value="MCD7469166.1"/>
    <property type="molecule type" value="Genomic_DNA"/>
</dbReference>
<sequence length="58" mass="6757">EIDDLVKLDGDEELVCVSLELGERQGPQVIEVKEITQKINPQKQYRKINKRRNLVPLK</sequence>
<accession>A0ABS8TCK4</accession>
<evidence type="ECO:0000313" key="2">
    <source>
        <dbReference type="Proteomes" id="UP000823775"/>
    </source>
</evidence>
<name>A0ABS8TCK4_DATST</name>
<feature type="non-terminal residue" evidence="1">
    <location>
        <position position="58"/>
    </location>
</feature>
<comment type="caution">
    <text evidence="1">The sequence shown here is derived from an EMBL/GenBank/DDBJ whole genome shotgun (WGS) entry which is preliminary data.</text>
</comment>
<dbReference type="Proteomes" id="UP000823775">
    <property type="component" value="Unassembled WGS sequence"/>
</dbReference>
<evidence type="ECO:0000313" key="1">
    <source>
        <dbReference type="EMBL" id="MCD7469166.1"/>
    </source>
</evidence>
<protein>
    <submittedName>
        <fullName evidence="1">Uncharacterized protein</fullName>
    </submittedName>
</protein>
<proteinExistence type="predicted"/>
<feature type="non-terminal residue" evidence="1">
    <location>
        <position position="1"/>
    </location>
</feature>
<organism evidence="1 2">
    <name type="scientific">Datura stramonium</name>
    <name type="common">Jimsonweed</name>
    <name type="synonym">Common thornapple</name>
    <dbReference type="NCBI Taxonomy" id="4076"/>
    <lineage>
        <taxon>Eukaryota</taxon>
        <taxon>Viridiplantae</taxon>
        <taxon>Streptophyta</taxon>
        <taxon>Embryophyta</taxon>
        <taxon>Tracheophyta</taxon>
        <taxon>Spermatophyta</taxon>
        <taxon>Magnoliopsida</taxon>
        <taxon>eudicotyledons</taxon>
        <taxon>Gunneridae</taxon>
        <taxon>Pentapetalae</taxon>
        <taxon>asterids</taxon>
        <taxon>lamiids</taxon>
        <taxon>Solanales</taxon>
        <taxon>Solanaceae</taxon>
        <taxon>Solanoideae</taxon>
        <taxon>Datureae</taxon>
        <taxon>Datura</taxon>
    </lineage>
</organism>